<dbReference type="InterPro" id="IPR036388">
    <property type="entry name" value="WH-like_DNA-bd_sf"/>
</dbReference>
<protein>
    <submittedName>
        <fullName evidence="7">LysR family transcriptional regulator</fullName>
    </submittedName>
</protein>
<dbReference type="EMBL" id="WMIF01000036">
    <property type="protein sequence ID" value="MTH36373.1"/>
    <property type="molecule type" value="Genomic_DNA"/>
</dbReference>
<keyword evidence="4" id="KW-0804">Transcription</keyword>
<accession>A0A844H9F0</accession>
<feature type="region of interest" description="Disordered" evidence="5">
    <location>
        <begin position="1"/>
        <end position="99"/>
    </location>
</feature>
<gene>
    <name evidence="7" type="ORF">GL279_17395</name>
</gene>
<feature type="compositionally biased region" description="Basic residues" evidence="5">
    <location>
        <begin position="62"/>
        <end position="77"/>
    </location>
</feature>
<dbReference type="Gene3D" id="3.40.190.290">
    <property type="match status" value="1"/>
</dbReference>
<dbReference type="PANTHER" id="PTHR30419">
    <property type="entry name" value="HTH-TYPE TRANSCRIPTIONAL REGULATOR YBHD"/>
    <property type="match status" value="1"/>
</dbReference>
<evidence type="ECO:0000313" key="8">
    <source>
        <dbReference type="Proteomes" id="UP000442533"/>
    </source>
</evidence>
<evidence type="ECO:0000259" key="6">
    <source>
        <dbReference type="PROSITE" id="PS50931"/>
    </source>
</evidence>
<organism evidence="7 8">
    <name type="scientific">Paracoccus limosus</name>
    <dbReference type="NCBI Taxonomy" id="913252"/>
    <lineage>
        <taxon>Bacteria</taxon>
        <taxon>Pseudomonadati</taxon>
        <taxon>Pseudomonadota</taxon>
        <taxon>Alphaproteobacteria</taxon>
        <taxon>Rhodobacterales</taxon>
        <taxon>Paracoccaceae</taxon>
        <taxon>Paracoccus</taxon>
    </lineage>
</organism>
<dbReference type="GO" id="GO:0005829">
    <property type="term" value="C:cytosol"/>
    <property type="evidence" value="ECO:0007669"/>
    <property type="project" value="TreeGrafter"/>
</dbReference>
<comment type="caution">
    <text evidence="7">The sequence shown here is derived from an EMBL/GenBank/DDBJ whole genome shotgun (WGS) entry which is preliminary data.</text>
</comment>
<feature type="compositionally biased region" description="Low complexity" evidence="5">
    <location>
        <begin position="17"/>
        <end position="30"/>
    </location>
</feature>
<keyword evidence="2" id="KW-0805">Transcription regulation</keyword>
<evidence type="ECO:0000256" key="5">
    <source>
        <dbReference type="SAM" id="MobiDB-lite"/>
    </source>
</evidence>
<dbReference type="GO" id="GO:0003700">
    <property type="term" value="F:DNA-binding transcription factor activity"/>
    <property type="evidence" value="ECO:0007669"/>
    <property type="project" value="InterPro"/>
</dbReference>
<feature type="compositionally biased region" description="Basic and acidic residues" evidence="5">
    <location>
        <begin position="181"/>
        <end position="191"/>
    </location>
</feature>
<reference evidence="7 8" key="1">
    <citation type="submission" date="2019-11" db="EMBL/GenBank/DDBJ databases">
        <authorList>
            <person name="Dong K."/>
        </authorList>
    </citation>
    <scope>NUCLEOTIDE SEQUENCE [LARGE SCALE GENOMIC DNA]</scope>
    <source>
        <strain evidence="7 8">JCM 17370</strain>
    </source>
</reference>
<proteinExistence type="inferred from homology"/>
<dbReference type="Proteomes" id="UP000442533">
    <property type="component" value="Unassembled WGS sequence"/>
</dbReference>
<dbReference type="PRINTS" id="PR00039">
    <property type="entry name" value="HTHLYSR"/>
</dbReference>
<evidence type="ECO:0000256" key="2">
    <source>
        <dbReference type="ARBA" id="ARBA00023015"/>
    </source>
</evidence>
<dbReference type="AlphaFoldDB" id="A0A844H9F0"/>
<dbReference type="Gene3D" id="1.10.10.10">
    <property type="entry name" value="Winged helix-like DNA-binding domain superfamily/Winged helix DNA-binding domain"/>
    <property type="match status" value="1"/>
</dbReference>
<dbReference type="InterPro" id="IPR000847">
    <property type="entry name" value="LysR_HTH_N"/>
</dbReference>
<comment type="similarity">
    <text evidence="1">Belongs to the LysR transcriptional regulatory family.</text>
</comment>
<keyword evidence="3" id="KW-0238">DNA-binding</keyword>
<dbReference type="Pfam" id="PF03466">
    <property type="entry name" value="LysR_substrate"/>
    <property type="match status" value="1"/>
</dbReference>
<evidence type="ECO:0000256" key="1">
    <source>
        <dbReference type="ARBA" id="ARBA00009437"/>
    </source>
</evidence>
<dbReference type="InterPro" id="IPR005119">
    <property type="entry name" value="LysR_subst-bd"/>
</dbReference>
<sequence length="535" mass="58855">MPSVLDSRPAGGGRRCGTGPARPRGAAADRPGARYRKGNRAGAPPAGRGPGPCHGRAGAGAAHRRIAARPSSRRAGARLRLDKSGGSRTTSGPASGDAGPLACHLPVWGAYLLNSQYPTWAGRCARRRRGYWLLFTHQHQTRSPTSRKQLLRRTVEARPNHTVYFGLRNFRSCHLVLPKRQQRENPCERTRQQRTTPPRPPVDRRCPRRFWRGFLYQAALVHFNAVAEHLSVREASRRLNVAASAVSRQISQLENALGVELFMRDRQRRLTLSPAGEILYAHTRNLGEILDVAVGELELLRGLKTGTVRIATVESVGIAFLPEIISEFGRRYPGLQLEVSMVSAAEVVERLVSERAEVGFGFITDRNPQVSIALQRDVKIGAVLRHDHPLAGNRGPIGLSECLQHPLAMATPEISIRKVVEPFLMQATKTLPPLVEVDSIRMLVELALTGRYVSITTPIGAQTDIAEGRLVFRPLVEEGLPENRFGLMVRAGSNLPLAAAVFLEHARNQFQRIDLPGASNPDDAEPHDRATTRHG</sequence>
<dbReference type="PROSITE" id="PS50931">
    <property type="entry name" value="HTH_LYSR"/>
    <property type="match status" value="1"/>
</dbReference>
<dbReference type="OrthoDB" id="5297263at2"/>
<keyword evidence="8" id="KW-1185">Reference proteome</keyword>
<dbReference type="InterPro" id="IPR036390">
    <property type="entry name" value="WH_DNA-bd_sf"/>
</dbReference>
<dbReference type="SUPFAM" id="SSF53850">
    <property type="entry name" value="Periplasmic binding protein-like II"/>
    <property type="match status" value="1"/>
</dbReference>
<name>A0A844H9F0_9RHOB</name>
<dbReference type="SUPFAM" id="SSF46785">
    <property type="entry name" value="Winged helix' DNA-binding domain"/>
    <property type="match status" value="1"/>
</dbReference>
<feature type="region of interest" description="Disordered" evidence="5">
    <location>
        <begin position="181"/>
        <end position="204"/>
    </location>
</feature>
<evidence type="ECO:0000256" key="4">
    <source>
        <dbReference type="ARBA" id="ARBA00023163"/>
    </source>
</evidence>
<evidence type="ECO:0000313" key="7">
    <source>
        <dbReference type="EMBL" id="MTH36373.1"/>
    </source>
</evidence>
<feature type="domain" description="HTH lysR-type" evidence="6">
    <location>
        <begin position="223"/>
        <end position="271"/>
    </location>
</feature>
<dbReference type="GO" id="GO:0003677">
    <property type="term" value="F:DNA binding"/>
    <property type="evidence" value="ECO:0007669"/>
    <property type="project" value="UniProtKB-KW"/>
</dbReference>
<evidence type="ECO:0000256" key="3">
    <source>
        <dbReference type="ARBA" id="ARBA00023125"/>
    </source>
</evidence>
<feature type="compositionally biased region" description="Basic and acidic residues" evidence="5">
    <location>
        <begin position="524"/>
        <end position="535"/>
    </location>
</feature>
<dbReference type="InterPro" id="IPR050950">
    <property type="entry name" value="HTH-type_LysR_regulators"/>
</dbReference>
<dbReference type="Pfam" id="PF00126">
    <property type="entry name" value="HTH_1"/>
    <property type="match status" value="1"/>
</dbReference>
<feature type="region of interest" description="Disordered" evidence="5">
    <location>
        <begin position="514"/>
        <end position="535"/>
    </location>
</feature>
<feature type="compositionally biased region" description="Low complexity" evidence="5">
    <location>
        <begin position="40"/>
        <end position="61"/>
    </location>
</feature>